<protein>
    <submittedName>
        <fullName evidence="1">Uncharacterized protein</fullName>
    </submittedName>
</protein>
<sequence>MPRRRPHYRRLEWSRSMESMITLVDGSQAITPDTTNVSAEARPGQLRNSVIIVGTPLDAVRAERMAQVAADGAPAVSESAPVIRSHSEQTTVSVTPGEDSGAKALMGFGQRVRESLKRRLRSIGNAIMLTHLHESAQGIDGYYAISMA</sequence>
<evidence type="ECO:0000313" key="1">
    <source>
        <dbReference type="EMBL" id="KAJ2690393.1"/>
    </source>
</evidence>
<dbReference type="EMBL" id="JANBTX010000012">
    <property type="protein sequence ID" value="KAJ2690393.1"/>
    <property type="molecule type" value="Genomic_DNA"/>
</dbReference>
<gene>
    <name evidence="1" type="ORF">IWW39_000792</name>
</gene>
<name>A0A9W8L6S0_9FUNG</name>
<dbReference type="OrthoDB" id="5551119at2759"/>
<evidence type="ECO:0000313" key="2">
    <source>
        <dbReference type="Proteomes" id="UP001151516"/>
    </source>
</evidence>
<comment type="caution">
    <text evidence="1">The sequence shown here is derived from an EMBL/GenBank/DDBJ whole genome shotgun (WGS) entry which is preliminary data.</text>
</comment>
<dbReference type="AlphaFoldDB" id="A0A9W8L6S0"/>
<keyword evidence="2" id="KW-1185">Reference proteome</keyword>
<proteinExistence type="predicted"/>
<dbReference type="Proteomes" id="UP001151516">
    <property type="component" value="Unassembled WGS sequence"/>
</dbReference>
<organism evidence="1 2">
    <name type="scientific">Coemansia spiralis</name>
    <dbReference type="NCBI Taxonomy" id="417178"/>
    <lineage>
        <taxon>Eukaryota</taxon>
        <taxon>Fungi</taxon>
        <taxon>Fungi incertae sedis</taxon>
        <taxon>Zoopagomycota</taxon>
        <taxon>Kickxellomycotina</taxon>
        <taxon>Kickxellomycetes</taxon>
        <taxon>Kickxellales</taxon>
        <taxon>Kickxellaceae</taxon>
        <taxon>Coemansia</taxon>
    </lineage>
</organism>
<accession>A0A9W8L6S0</accession>
<reference evidence="1" key="1">
    <citation type="submission" date="2022-07" db="EMBL/GenBank/DDBJ databases">
        <title>Phylogenomic reconstructions and comparative analyses of Kickxellomycotina fungi.</title>
        <authorList>
            <person name="Reynolds N.K."/>
            <person name="Stajich J.E."/>
            <person name="Barry K."/>
            <person name="Grigoriev I.V."/>
            <person name="Crous P."/>
            <person name="Smith M.E."/>
        </authorList>
    </citation>
    <scope>NUCLEOTIDE SEQUENCE</scope>
    <source>
        <strain evidence="1">CBS 109367</strain>
    </source>
</reference>